<accession>A0A392V8I7</accession>
<dbReference type="Proteomes" id="UP000265520">
    <property type="component" value="Unassembled WGS sequence"/>
</dbReference>
<dbReference type="AlphaFoldDB" id="A0A392V8I7"/>
<evidence type="ECO:0000313" key="2">
    <source>
        <dbReference type="Proteomes" id="UP000265520"/>
    </source>
</evidence>
<protein>
    <submittedName>
        <fullName evidence="1">Uncharacterized protein</fullName>
    </submittedName>
</protein>
<name>A0A392V8I7_9FABA</name>
<dbReference type="EMBL" id="LXQA011060345">
    <property type="protein sequence ID" value="MCI83155.1"/>
    <property type="molecule type" value="Genomic_DNA"/>
</dbReference>
<proteinExistence type="predicted"/>
<feature type="non-terminal residue" evidence="1">
    <location>
        <position position="1"/>
    </location>
</feature>
<keyword evidence="2" id="KW-1185">Reference proteome</keyword>
<comment type="caution">
    <text evidence="1">The sequence shown here is derived from an EMBL/GenBank/DDBJ whole genome shotgun (WGS) entry which is preliminary data.</text>
</comment>
<sequence>HTARCAGPPCVLRKQQKKNRSNRATLRVAPAPAARCANANRSNCPNTHELRAAPVQAARCADGRKPNRPS</sequence>
<organism evidence="1 2">
    <name type="scientific">Trifolium medium</name>
    <dbReference type="NCBI Taxonomy" id="97028"/>
    <lineage>
        <taxon>Eukaryota</taxon>
        <taxon>Viridiplantae</taxon>
        <taxon>Streptophyta</taxon>
        <taxon>Embryophyta</taxon>
        <taxon>Tracheophyta</taxon>
        <taxon>Spermatophyta</taxon>
        <taxon>Magnoliopsida</taxon>
        <taxon>eudicotyledons</taxon>
        <taxon>Gunneridae</taxon>
        <taxon>Pentapetalae</taxon>
        <taxon>rosids</taxon>
        <taxon>fabids</taxon>
        <taxon>Fabales</taxon>
        <taxon>Fabaceae</taxon>
        <taxon>Papilionoideae</taxon>
        <taxon>50 kb inversion clade</taxon>
        <taxon>NPAAA clade</taxon>
        <taxon>Hologalegina</taxon>
        <taxon>IRL clade</taxon>
        <taxon>Trifolieae</taxon>
        <taxon>Trifolium</taxon>
    </lineage>
</organism>
<evidence type="ECO:0000313" key="1">
    <source>
        <dbReference type="EMBL" id="MCI83155.1"/>
    </source>
</evidence>
<reference evidence="1 2" key="1">
    <citation type="journal article" date="2018" name="Front. Plant Sci.">
        <title>Red Clover (Trifolium pratense) and Zigzag Clover (T. medium) - A Picture of Genomic Similarities and Differences.</title>
        <authorList>
            <person name="Dluhosova J."/>
            <person name="Istvanek J."/>
            <person name="Nedelnik J."/>
            <person name="Repkova J."/>
        </authorList>
    </citation>
    <scope>NUCLEOTIDE SEQUENCE [LARGE SCALE GENOMIC DNA]</scope>
    <source>
        <strain evidence="2">cv. 10/8</strain>
        <tissue evidence="1">Leaf</tissue>
    </source>
</reference>